<protein>
    <recommendedName>
        <fullName evidence="2">Cro/Cl family transcriptional regulator</fullName>
    </recommendedName>
</protein>
<dbReference type="EMBL" id="LAZR01004580">
    <property type="protein sequence ID" value="KKN07348.1"/>
    <property type="molecule type" value="Genomic_DNA"/>
</dbReference>
<dbReference type="GO" id="GO:0003677">
    <property type="term" value="F:DNA binding"/>
    <property type="evidence" value="ECO:0007669"/>
    <property type="project" value="InterPro"/>
</dbReference>
<gene>
    <name evidence="1" type="ORF">LCGC14_1068130</name>
</gene>
<comment type="caution">
    <text evidence="1">The sequence shown here is derived from an EMBL/GenBank/DDBJ whole genome shotgun (WGS) entry which is preliminary data.</text>
</comment>
<dbReference type="InterPro" id="IPR038202">
    <property type="entry name" value="Cro_sf"/>
</dbReference>
<dbReference type="GO" id="GO:0006355">
    <property type="term" value="P:regulation of DNA-templated transcription"/>
    <property type="evidence" value="ECO:0007669"/>
    <property type="project" value="InterPro"/>
</dbReference>
<evidence type="ECO:0008006" key="2">
    <source>
        <dbReference type="Google" id="ProtNLM"/>
    </source>
</evidence>
<dbReference type="InterPro" id="IPR000655">
    <property type="entry name" value="Cro-like"/>
</dbReference>
<reference evidence="1" key="1">
    <citation type="journal article" date="2015" name="Nature">
        <title>Complex archaea that bridge the gap between prokaryotes and eukaryotes.</title>
        <authorList>
            <person name="Spang A."/>
            <person name="Saw J.H."/>
            <person name="Jorgensen S.L."/>
            <person name="Zaremba-Niedzwiedzka K."/>
            <person name="Martijn J."/>
            <person name="Lind A.E."/>
            <person name="van Eijk R."/>
            <person name="Schleper C."/>
            <person name="Guy L."/>
            <person name="Ettema T.J."/>
        </authorList>
    </citation>
    <scope>NUCLEOTIDE SEQUENCE</scope>
</reference>
<proteinExistence type="predicted"/>
<sequence>MTKLSLSKLVDERGQAAVAKLFNISAPAIHKAVEANRNITVTIKKDGSVEAKEICPFPRQQKKDH</sequence>
<dbReference type="SUPFAM" id="SSF47413">
    <property type="entry name" value="lambda repressor-like DNA-binding domains"/>
    <property type="match status" value="1"/>
</dbReference>
<dbReference type="AlphaFoldDB" id="A0A0F9QQ00"/>
<dbReference type="Gene3D" id="3.30.240.10">
    <property type="entry name" value="CRO Repressor"/>
    <property type="match status" value="1"/>
</dbReference>
<dbReference type="InterPro" id="IPR010982">
    <property type="entry name" value="Lambda_DNA-bd_dom_sf"/>
</dbReference>
<dbReference type="Pfam" id="PF09048">
    <property type="entry name" value="Cro"/>
    <property type="match status" value="1"/>
</dbReference>
<accession>A0A0F9QQ00</accession>
<evidence type="ECO:0000313" key="1">
    <source>
        <dbReference type="EMBL" id="KKN07348.1"/>
    </source>
</evidence>
<name>A0A0F9QQ00_9ZZZZ</name>
<organism evidence="1">
    <name type="scientific">marine sediment metagenome</name>
    <dbReference type="NCBI Taxonomy" id="412755"/>
    <lineage>
        <taxon>unclassified sequences</taxon>
        <taxon>metagenomes</taxon>
        <taxon>ecological metagenomes</taxon>
    </lineage>
</organism>